<proteinExistence type="predicted"/>
<reference evidence="2 3" key="1">
    <citation type="submission" date="2018-05" db="EMBL/GenBank/DDBJ databases">
        <title>Polaribacter aquimarinus sp. nov., isolated from sediment in a sediment of sea.</title>
        <authorList>
            <person name="Lu D."/>
        </authorList>
    </citation>
    <scope>NUCLEOTIDE SEQUENCE [LARGE SCALE GENOMIC DNA]</scope>
    <source>
        <strain evidence="2 3">ZY113</strain>
    </source>
</reference>
<name>A0A2U2JE72_9FLAO</name>
<evidence type="ECO:0000313" key="3">
    <source>
        <dbReference type="Proteomes" id="UP000245670"/>
    </source>
</evidence>
<evidence type="ECO:0000256" key="1">
    <source>
        <dbReference type="SAM" id="SignalP"/>
    </source>
</evidence>
<dbReference type="AlphaFoldDB" id="A0A2U2JE72"/>
<sequence>MNAKWYISTLFLLFSLFGTIQEQVTTPNQEIVLEFFDVTINNKNIESTIADVKEKLLDVGVSNIVINKTKNGTLKISYYSTIPIDNVRKALEKEQKFILNQGSEKKDKNNTLEYNIDIYELTNEADTSNTSDDKFVLEIKFQSDRFITYNSLAFLKLVDSAKETLLFSTNYNKYKNFPFVKDKSSYKEPEVRAGPLKFIS</sequence>
<feature type="chain" id="PRO_5015471098" evidence="1">
    <location>
        <begin position="23"/>
        <end position="200"/>
    </location>
</feature>
<gene>
    <name evidence="2" type="ORF">DIS07_01855</name>
</gene>
<comment type="caution">
    <text evidence="2">The sequence shown here is derived from an EMBL/GenBank/DDBJ whole genome shotgun (WGS) entry which is preliminary data.</text>
</comment>
<dbReference type="RefSeq" id="WP_109403513.1">
    <property type="nucleotide sequence ID" value="NZ_QFFG01000001.1"/>
</dbReference>
<organism evidence="2 3">
    <name type="scientific">Polaribacter aquimarinus</name>
    <dbReference type="NCBI Taxonomy" id="2100726"/>
    <lineage>
        <taxon>Bacteria</taxon>
        <taxon>Pseudomonadati</taxon>
        <taxon>Bacteroidota</taxon>
        <taxon>Flavobacteriia</taxon>
        <taxon>Flavobacteriales</taxon>
        <taxon>Flavobacteriaceae</taxon>
    </lineage>
</organism>
<evidence type="ECO:0000313" key="2">
    <source>
        <dbReference type="EMBL" id="PWG06605.1"/>
    </source>
</evidence>
<accession>A0A2U2JE72</accession>
<dbReference type="OrthoDB" id="1144910at2"/>
<dbReference type="EMBL" id="QFFG01000001">
    <property type="protein sequence ID" value="PWG06605.1"/>
    <property type="molecule type" value="Genomic_DNA"/>
</dbReference>
<keyword evidence="1" id="KW-0732">Signal</keyword>
<keyword evidence="3" id="KW-1185">Reference proteome</keyword>
<feature type="signal peptide" evidence="1">
    <location>
        <begin position="1"/>
        <end position="22"/>
    </location>
</feature>
<protein>
    <submittedName>
        <fullName evidence="2">Uncharacterized protein</fullName>
    </submittedName>
</protein>
<dbReference type="Proteomes" id="UP000245670">
    <property type="component" value="Unassembled WGS sequence"/>
</dbReference>